<protein>
    <submittedName>
        <fullName evidence="2">Uncharacterized protein</fullName>
    </submittedName>
</protein>
<sequence length="300" mass="33167">MFSRMLEGGFVAMSEGIKLHTNLVIVAVLLFAAFFTYMMLSSSGPGLFKVETKGGNSIVLDFSGREYELSSLFDNVMADEDQADIVRAMLRERYGLYSVQSVEFVDYLRRLSPQDEVSKEIIDLLVDGAGPFDHQFHTYRNIHSLSAALEIIGLDRDSPAAVRLREAANQQEGIFQQVGIPVRVTFVPDSQLSDNSAAVCSPRRHKFIGHDLLLINGEQTQRMVSVFAERPFHCAQLPDPDATEVIMINANTAEALYGSVGQERLQLAVAYIVPLGYQVKMVIGREEVVSMVLTGVGGEK</sequence>
<evidence type="ECO:0000313" key="3">
    <source>
        <dbReference type="Proteomes" id="UP000253987"/>
    </source>
</evidence>
<dbReference type="Proteomes" id="UP000253987">
    <property type="component" value="Unassembled WGS sequence"/>
</dbReference>
<keyword evidence="1" id="KW-0472">Membrane</keyword>
<feature type="transmembrane region" description="Helical" evidence="1">
    <location>
        <begin position="21"/>
        <end position="40"/>
    </location>
</feature>
<keyword evidence="3" id="KW-1185">Reference proteome</keyword>
<accession>A0A2V3ZI73</accession>
<name>A0A2V3ZI73_9GAMM</name>
<evidence type="ECO:0000256" key="1">
    <source>
        <dbReference type="SAM" id="Phobius"/>
    </source>
</evidence>
<reference evidence="3" key="1">
    <citation type="submission" date="2018-05" db="EMBL/GenBank/DDBJ databases">
        <authorList>
            <person name="Lu D."/>
        </authorList>
    </citation>
    <scope>NUCLEOTIDE SEQUENCE [LARGE SCALE GENOMIC DNA]</scope>
    <source>
        <strain evidence="3">F01</strain>
    </source>
</reference>
<keyword evidence="1" id="KW-1133">Transmembrane helix</keyword>
<keyword evidence="1" id="KW-0812">Transmembrane</keyword>
<dbReference type="EMBL" id="QFWX01000006">
    <property type="protein sequence ID" value="PXX89599.1"/>
    <property type="molecule type" value="Genomic_DNA"/>
</dbReference>
<gene>
    <name evidence="2" type="ORF">DIT71_13820</name>
</gene>
<evidence type="ECO:0000313" key="2">
    <source>
        <dbReference type="EMBL" id="PXX89599.1"/>
    </source>
</evidence>
<reference evidence="2 3" key="2">
    <citation type="submission" date="2018-06" db="EMBL/GenBank/DDBJ databases">
        <title>Marinobactersediminissp. nov, a moderately halophilic bacterium isolated from marine solar saltern.</title>
        <authorList>
            <person name="Zhang Y."/>
        </authorList>
    </citation>
    <scope>NUCLEOTIDE SEQUENCE [LARGE SCALE GENOMIC DNA]</scope>
    <source>
        <strain evidence="2 3">F01</strain>
    </source>
</reference>
<proteinExistence type="predicted"/>
<comment type="caution">
    <text evidence="2">The sequence shown here is derived from an EMBL/GenBank/DDBJ whole genome shotgun (WGS) entry which is preliminary data.</text>
</comment>
<organism evidence="2 3">
    <name type="scientific">Marinobacter vulgaris</name>
    <dbReference type="NCBI Taxonomy" id="1928331"/>
    <lineage>
        <taxon>Bacteria</taxon>
        <taxon>Pseudomonadati</taxon>
        <taxon>Pseudomonadota</taxon>
        <taxon>Gammaproteobacteria</taxon>
        <taxon>Pseudomonadales</taxon>
        <taxon>Marinobacteraceae</taxon>
        <taxon>Marinobacter</taxon>
    </lineage>
</organism>
<dbReference type="AlphaFoldDB" id="A0A2V3ZI73"/>